<dbReference type="GO" id="GO:0031956">
    <property type="term" value="F:medium-chain fatty acid-CoA ligase activity"/>
    <property type="evidence" value="ECO:0007669"/>
    <property type="project" value="TreeGrafter"/>
</dbReference>
<dbReference type="Proteomes" id="UP000275076">
    <property type="component" value="Unassembled WGS sequence"/>
</dbReference>
<feature type="domain" description="AMP-dependent synthetase/ligase" evidence="3">
    <location>
        <begin position="16"/>
        <end position="385"/>
    </location>
</feature>
<evidence type="ECO:0000256" key="2">
    <source>
        <dbReference type="ARBA" id="ARBA00022598"/>
    </source>
</evidence>
<evidence type="ECO:0000256" key="1">
    <source>
        <dbReference type="ARBA" id="ARBA00006432"/>
    </source>
</evidence>
<evidence type="ECO:0000313" key="6">
    <source>
        <dbReference type="Proteomes" id="UP000275076"/>
    </source>
</evidence>
<dbReference type="InterPro" id="IPR000873">
    <property type="entry name" value="AMP-dep_synth/lig_dom"/>
</dbReference>
<comment type="caution">
    <text evidence="5">The sequence shown here is derived from an EMBL/GenBank/DDBJ whole genome shotgun (WGS) entry which is preliminary data.</text>
</comment>
<keyword evidence="2" id="KW-0436">Ligase</keyword>
<dbReference type="OrthoDB" id="9757771at2"/>
<dbReference type="InterPro" id="IPR025110">
    <property type="entry name" value="AMP-bd_C"/>
</dbReference>
<gene>
    <name evidence="5" type="ORF">D7Z54_15670</name>
</gene>
<dbReference type="SUPFAM" id="SSF56801">
    <property type="entry name" value="Acetyl-CoA synthetase-like"/>
    <property type="match status" value="1"/>
</dbReference>
<dbReference type="AlphaFoldDB" id="A0A3R9Q2Q9"/>
<reference evidence="5 6" key="1">
    <citation type="submission" date="2018-10" db="EMBL/GenBank/DDBJ databases">
        <title>Draft genome sequence of Bacillus salarius IM0101, isolated from a hypersaline soil in Inner Mongolia, China.</title>
        <authorList>
            <person name="Yamprayoonswat W."/>
            <person name="Boonvisut S."/>
            <person name="Jumpathong W."/>
            <person name="Sittihan S."/>
            <person name="Ruangsuj P."/>
            <person name="Wanthongcharoen S."/>
            <person name="Thongpramul N."/>
            <person name="Pimmason S."/>
            <person name="Yu B."/>
            <person name="Yasawong M."/>
        </authorList>
    </citation>
    <scope>NUCLEOTIDE SEQUENCE [LARGE SCALE GENOMIC DNA]</scope>
    <source>
        <strain evidence="5 6">IM0101</strain>
    </source>
</reference>
<dbReference type="PROSITE" id="PS00455">
    <property type="entry name" value="AMP_BINDING"/>
    <property type="match status" value="1"/>
</dbReference>
<dbReference type="PANTHER" id="PTHR43201:SF5">
    <property type="entry name" value="MEDIUM-CHAIN ACYL-COA LIGASE ACSF2, MITOCHONDRIAL"/>
    <property type="match status" value="1"/>
</dbReference>
<feature type="domain" description="AMP-binding enzyme C-terminal" evidence="4">
    <location>
        <begin position="437"/>
        <end position="513"/>
    </location>
</feature>
<dbReference type="InterPro" id="IPR020845">
    <property type="entry name" value="AMP-binding_CS"/>
</dbReference>
<organism evidence="5 6">
    <name type="scientific">Salibacterium salarium</name>
    <dbReference type="NCBI Taxonomy" id="284579"/>
    <lineage>
        <taxon>Bacteria</taxon>
        <taxon>Bacillati</taxon>
        <taxon>Bacillota</taxon>
        <taxon>Bacilli</taxon>
        <taxon>Bacillales</taxon>
        <taxon>Bacillaceae</taxon>
    </lineage>
</organism>
<dbReference type="RefSeq" id="WP_125556804.1">
    <property type="nucleotide sequence ID" value="NZ_RBVX01000015.1"/>
</dbReference>
<evidence type="ECO:0000313" key="5">
    <source>
        <dbReference type="EMBL" id="RSL32334.1"/>
    </source>
</evidence>
<dbReference type="InterPro" id="IPR045851">
    <property type="entry name" value="AMP-bd_C_sf"/>
</dbReference>
<dbReference type="Gene3D" id="3.30.300.30">
    <property type="match status" value="1"/>
</dbReference>
<dbReference type="EMBL" id="RBVX01000015">
    <property type="protein sequence ID" value="RSL32334.1"/>
    <property type="molecule type" value="Genomic_DNA"/>
</dbReference>
<accession>A0A3R9Q2Q9</accession>
<evidence type="ECO:0000259" key="4">
    <source>
        <dbReference type="Pfam" id="PF13193"/>
    </source>
</evidence>
<protein>
    <submittedName>
        <fullName evidence="5">AMP-dependent synthetase</fullName>
    </submittedName>
</protein>
<dbReference type="Gene3D" id="3.40.50.12780">
    <property type="entry name" value="N-terminal domain of ligase-like"/>
    <property type="match status" value="1"/>
</dbReference>
<dbReference type="InterPro" id="IPR042099">
    <property type="entry name" value="ANL_N_sf"/>
</dbReference>
<evidence type="ECO:0000259" key="3">
    <source>
        <dbReference type="Pfam" id="PF00501"/>
    </source>
</evidence>
<keyword evidence="6" id="KW-1185">Reference proteome</keyword>
<dbReference type="Pfam" id="PF00501">
    <property type="entry name" value="AMP-binding"/>
    <property type="match status" value="1"/>
</dbReference>
<dbReference type="GO" id="GO:0006631">
    <property type="term" value="P:fatty acid metabolic process"/>
    <property type="evidence" value="ECO:0007669"/>
    <property type="project" value="TreeGrafter"/>
</dbReference>
<name>A0A3R9Q2Q9_9BACI</name>
<comment type="similarity">
    <text evidence="1">Belongs to the ATP-dependent AMP-binding enzyme family.</text>
</comment>
<dbReference type="PANTHER" id="PTHR43201">
    <property type="entry name" value="ACYL-COA SYNTHETASE"/>
    <property type="match status" value="1"/>
</dbReference>
<proteinExistence type="inferred from homology"/>
<sequence>MPFHPLTESFTVNELLEESVAQYKNKTAFIDGELRLSYEEIDLLSVRLAKHFLSLGLQKGDVLAVQLPNSWEFVVAQLAAARVGIVFNPLSPNYRKKELSYMLSHCHTKAFITTQKWKGFRHEQLAYDVKKDLPDLQHVIVTKDKEYGESIDFSSMLYKDPDNIVTSDVTESAPCEDDPAVIMFTSGTESNPKAVLHTCRTFIPTHLINGKEYQINEGDTILSLTPLCHMFSLPMTLISLRYGATHYLYDEYQTNEILDILQAEKVSFLIAAPAHLIDILHNLDKEKVENINLRLILTGGTKIPSQMVKDLRQQLNCDVGAQWGMTEVCAGTFTRPGDEESLTWETVGRVTPNGEVIILDDRDQILPAFNTGQIAFKGNCLFIEYMNNSEATNEAFSEDGYFYTGDQGWLDDKGYLHFVGRTKDTINRGGLKYHASEVEEVLQMHPKIRQVSIVSVPDSRLGERGCAYISLRDNETFDFAEMQEFLSDKEFAKYKIPEYLEVWDELPTTPSGKISKGPIRKAAQQLES</sequence>
<dbReference type="Pfam" id="PF13193">
    <property type="entry name" value="AMP-binding_C"/>
    <property type="match status" value="1"/>
</dbReference>